<dbReference type="InterPro" id="IPR025110">
    <property type="entry name" value="AMP-bd_C"/>
</dbReference>
<evidence type="ECO:0000313" key="9">
    <source>
        <dbReference type="EMBL" id="KIY53893.1"/>
    </source>
</evidence>
<evidence type="ECO:0000259" key="6">
    <source>
        <dbReference type="Pfam" id="PF00501"/>
    </source>
</evidence>
<dbReference type="Pfam" id="PF16177">
    <property type="entry name" value="ACAS_N"/>
    <property type="match status" value="1"/>
</dbReference>
<dbReference type="Pfam" id="PF13193">
    <property type="entry name" value="AMP-binding_C"/>
    <property type="match status" value="1"/>
</dbReference>
<dbReference type="InterPro" id="IPR020845">
    <property type="entry name" value="AMP-binding_CS"/>
</dbReference>
<dbReference type="GO" id="GO:0016208">
    <property type="term" value="F:AMP binding"/>
    <property type="evidence" value="ECO:0007669"/>
    <property type="project" value="InterPro"/>
</dbReference>
<dbReference type="NCBIfam" id="TIGR02188">
    <property type="entry name" value="Ac_CoA_lig_AcsA"/>
    <property type="match status" value="1"/>
</dbReference>
<sequence length="656" mass="71896">MSYPVAPRLSHKGTHRPHIGPHVHAYRAAHAETVGPSSDDWWRKTALDTLHWDRPFKTVRAGGFEHGDIVWFPEGGLNASYNCLDRWAFADPDRTAIIYEADEPADAYHVSYRDLLRETCKVANVLKEMGVKKGDTVSVYLPMTWHAVAAFLACARIGAIHSVVFAGFSAESLRDRMLDCRCKVLITADEGRRGGKSVATKAIADAALRECPQVEKVLLLRRTGAPVNFVPGRDVWWHEAVEKVSAYCPCEVMSAEDPLFILYTSGSTGKPKGVVHTTAGYLLGAALTVKYVFDVHPGDRFACMADIGWITGHTYIVYGPLLNGISTTVFESTPVYPTPARYWETVARHGLTQFYSAPTAIRLLRRLGAHHVEGHDLSTLRVLGSVGEPINPEAWTWYHTHVGRGECAIVDTFWQTETGSIVVTPFPGAIETKPGAATVPFFGIEPAILDPVSGQELKGNNVEGVLVLKSPWPSIARTIWGDHARYLDTYMKPYPGMFYTGDGAARDEHGYIWIKGRVDDVINVSGHRLSTAEIESALIMHPGVAETAVIGTADELTGQAVYAFVTLKPEFKFDTDGGEAALVKELVIQVRKVIGPFAAPKKVYIVSDLPKTRSGKIMRRILRKVVAGEGDQLGDLSTVADPSTVDVIKKKVAESV</sequence>
<evidence type="ECO:0000256" key="1">
    <source>
        <dbReference type="ARBA" id="ARBA00006432"/>
    </source>
</evidence>
<feature type="domain" description="Acetyl-coenzyme A synthetase N-terminal" evidence="8">
    <location>
        <begin position="38"/>
        <end position="83"/>
    </location>
</feature>
<evidence type="ECO:0000256" key="3">
    <source>
        <dbReference type="ARBA" id="ARBA00022741"/>
    </source>
</evidence>
<dbReference type="Gene3D" id="3.40.50.12780">
    <property type="entry name" value="N-terminal domain of ligase-like"/>
    <property type="match status" value="1"/>
</dbReference>
<evidence type="ECO:0000313" key="10">
    <source>
        <dbReference type="Proteomes" id="UP000054144"/>
    </source>
</evidence>
<dbReference type="InterPro" id="IPR011904">
    <property type="entry name" value="Ac_CoA_lig"/>
</dbReference>
<accession>A0A0D7ASV4</accession>
<evidence type="ECO:0000256" key="5">
    <source>
        <dbReference type="RuleBase" id="RU361147"/>
    </source>
</evidence>
<proteinExistence type="inferred from homology"/>
<feature type="domain" description="AMP-dependent synthetase/ligase" evidence="6">
    <location>
        <begin position="85"/>
        <end position="477"/>
    </location>
</feature>
<dbReference type="GO" id="GO:0019427">
    <property type="term" value="P:acetyl-CoA biosynthetic process from acetate"/>
    <property type="evidence" value="ECO:0007669"/>
    <property type="project" value="InterPro"/>
</dbReference>
<dbReference type="Gene3D" id="3.30.300.30">
    <property type="match status" value="1"/>
</dbReference>
<dbReference type="InterPro" id="IPR042099">
    <property type="entry name" value="ANL_N_sf"/>
</dbReference>
<evidence type="ECO:0000259" key="7">
    <source>
        <dbReference type="Pfam" id="PF13193"/>
    </source>
</evidence>
<comment type="similarity">
    <text evidence="1 5">Belongs to the ATP-dependent AMP-binding enzyme family.</text>
</comment>
<keyword evidence="3 5" id="KW-0547">Nucleotide-binding</keyword>
<dbReference type="InterPro" id="IPR032387">
    <property type="entry name" value="ACAS_N"/>
</dbReference>
<protein>
    <recommendedName>
        <fullName evidence="5">Acetyl-coenzyme A synthetase</fullName>
        <ecNumber evidence="5">6.2.1.1</ecNumber>
    </recommendedName>
</protein>
<dbReference type="AlphaFoldDB" id="A0A0D7ASV4"/>
<dbReference type="EC" id="6.2.1.1" evidence="5"/>
<reference evidence="9 10" key="1">
    <citation type="journal article" date="2015" name="Fungal Genet. Biol.">
        <title>Evolution of novel wood decay mechanisms in Agaricales revealed by the genome sequences of Fistulina hepatica and Cylindrobasidium torrendii.</title>
        <authorList>
            <person name="Floudas D."/>
            <person name="Held B.W."/>
            <person name="Riley R."/>
            <person name="Nagy L.G."/>
            <person name="Koehler G."/>
            <person name="Ransdell A.S."/>
            <person name="Younus H."/>
            <person name="Chow J."/>
            <person name="Chiniquy J."/>
            <person name="Lipzen A."/>
            <person name="Tritt A."/>
            <person name="Sun H."/>
            <person name="Haridas S."/>
            <person name="LaButti K."/>
            <person name="Ohm R.A."/>
            <person name="Kues U."/>
            <person name="Blanchette R.A."/>
            <person name="Grigoriev I.V."/>
            <person name="Minto R.E."/>
            <person name="Hibbett D.S."/>
        </authorList>
    </citation>
    <scope>NUCLEOTIDE SEQUENCE [LARGE SCALE GENOMIC DNA]</scope>
    <source>
        <strain evidence="9 10">ATCC 64428</strain>
    </source>
</reference>
<evidence type="ECO:0000256" key="2">
    <source>
        <dbReference type="ARBA" id="ARBA00022598"/>
    </source>
</evidence>
<evidence type="ECO:0000259" key="8">
    <source>
        <dbReference type="Pfam" id="PF16177"/>
    </source>
</evidence>
<dbReference type="InterPro" id="IPR045851">
    <property type="entry name" value="AMP-bd_C_sf"/>
</dbReference>
<dbReference type="Proteomes" id="UP000054144">
    <property type="component" value="Unassembled WGS sequence"/>
</dbReference>
<keyword evidence="4 5" id="KW-0067">ATP-binding</keyword>
<dbReference type="GO" id="GO:0005524">
    <property type="term" value="F:ATP binding"/>
    <property type="evidence" value="ECO:0007669"/>
    <property type="project" value="UniProtKB-UniRule"/>
</dbReference>
<dbReference type="EMBL" id="KN881583">
    <property type="protein sequence ID" value="KIY53893.1"/>
    <property type="molecule type" value="Genomic_DNA"/>
</dbReference>
<dbReference type="GO" id="GO:0005829">
    <property type="term" value="C:cytosol"/>
    <property type="evidence" value="ECO:0007669"/>
    <property type="project" value="TreeGrafter"/>
</dbReference>
<dbReference type="PROSITE" id="PS00455">
    <property type="entry name" value="AMP_BINDING"/>
    <property type="match status" value="1"/>
</dbReference>
<dbReference type="Pfam" id="PF00501">
    <property type="entry name" value="AMP-binding"/>
    <property type="match status" value="1"/>
</dbReference>
<gene>
    <name evidence="9" type="ORF">FISHEDRAFT_32461</name>
</gene>
<keyword evidence="2 5" id="KW-0436">Ligase</keyword>
<dbReference type="PANTHER" id="PTHR24095:SF14">
    <property type="entry name" value="ACETYL-COENZYME A SYNTHETASE 1"/>
    <property type="match status" value="1"/>
</dbReference>
<dbReference type="FunFam" id="3.40.50.12780:FF:000001">
    <property type="entry name" value="Acetyl-coenzyme A synthetase"/>
    <property type="match status" value="1"/>
</dbReference>
<feature type="domain" description="AMP-binding enzyme C-terminal" evidence="7">
    <location>
        <begin position="533"/>
        <end position="616"/>
    </location>
</feature>
<evidence type="ECO:0000256" key="4">
    <source>
        <dbReference type="ARBA" id="ARBA00022840"/>
    </source>
</evidence>
<dbReference type="SUPFAM" id="SSF56801">
    <property type="entry name" value="Acetyl-CoA synthetase-like"/>
    <property type="match status" value="1"/>
</dbReference>
<organism evidence="9 10">
    <name type="scientific">Fistulina hepatica ATCC 64428</name>
    <dbReference type="NCBI Taxonomy" id="1128425"/>
    <lineage>
        <taxon>Eukaryota</taxon>
        <taxon>Fungi</taxon>
        <taxon>Dikarya</taxon>
        <taxon>Basidiomycota</taxon>
        <taxon>Agaricomycotina</taxon>
        <taxon>Agaricomycetes</taxon>
        <taxon>Agaricomycetidae</taxon>
        <taxon>Agaricales</taxon>
        <taxon>Fistulinaceae</taxon>
        <taxon>Fistulina</taxon>
    </lineage>
</organism>
<dbReference type="GO" id="GO:0003987">
    <property type="term" value="F:acetate-CoA ligase activity"/>
    <property type="evidence" value="ECO:0007669"/>
    <property type="project" value="UniProtKB-UniRule"/>
</dbReference>
<comment type="catalytic activity">
    <reaction evidence="5">
        <text>acetate + ATP + CoA = acetyl-CoA + AMP + diphosphate</text>
        <dbReference type="Rhea" id="RHEA:23176"/>
        <dbReference type="ChEBI" id="CHEBI:30089"/>
        <dbReference type="ChEBI" id="CHEBI:30616"/>
        <dbReference type="ChEBI" id="CHEBI:33019"/>
        <dbReference type="ChEBI" id="CHEBI:57287"/>
        <dbReference type="ChEBI" id="CHEBI:57288"/>
        <dbReference type="ChEBI" id="CHEBI:456215"/>
        <dbReference type="EC" id="6.2.1.1"/>
    </reaction>
</comment>
<dbReference type="OrthoDB" id="1706066at2759"/>
<dbReference type="InterPro" id="IPR000873">
    <property type="entry name" value="AMP-dep_synth/lig_dom"/>
</dbReference>
<dbReference type="NCBIfam" id="NF001208">
    <property type="entry name" value="PRK00174.1"/>
    <property type="match status" value="1"/>
</dbReference>
<keyword evidence="10" id="KW-1185">Reference proteome</keyword>
<dbReference type="PANTHER" id="PTHR24095">
    <property type="entry name" value="ACETYL-COENZYME A SYNTHETASE"/>
    <property type="match status" value="1"/>
</dbReference>
<name>A0A0D7ASV4_9AGAR</name>
<dbReference type="CDD" id="cd05966">
    <property type="entry name" value="ACS"/>
    <property type="match status" value="1"/>
</dbReference>